<dbReference type="GO" id="GO:0006406">
    <property type="term" value="P:mRNA export from nucleus"/>
    <property type="evidence" value="ECO:0007669"/>
    <property type="project" value="TreeGrafter"/>
</dbReference>
<dbReference type="Proteomes" id="UP000241769">
    <property type="component" value="Unassembled WGS sequence"/>
</dbReference>
<feature type="region of interest" description="Disordered" evidence="2">
    <location>
        <begin position="753"/>
        <end position="809"/>
    </location>
</feature>
<dbReference type="PANTHER" id="PTHR12436:SF3">
    <property type="entry name" value="GERMINAL-CENTER ASSOCIATED NUCLEAR PROTEIN"/>
    <property type="match status" value="1"/>
</dbReference>
<dbReference type="OrthoDB" id="21502at2759"/>
<proteinExistence type="predicted"/>
<dbReference type="AlphaFoldDB" id="A0A2P6NT58"/>
<accession>A0A2P6NT58</accession>
<sequence length="1167" mass="136100">MSVFKNAAAFFGKPKPETTTDDAPSVFGNNSVIQPPIPALSNLTNPLNPKVPTTTDDSPSVFFGNNNLIQPPMPALSKLVNPLNPRVPITTDDSPPVFGNNSVIQPPIPAISNLAKPLNPKASEFIPAPSRNLFPAPVRIPAPLPAKTFNPPPQLPVHAEEEFDGKIVGLCEEMCPPEERISREEGKDLSIFEMIPGTEKQPVPRVDHSRAIKKYKRSTVNLGEGERKGVDPRLVRTLPTLEKTMTYLLEHIVDDRNHPFREMYNFVRDRTRGIRQDISCQQLQNETVVRIFEQVARFHVIANAKLIGDEDEQQMNLEQLNKCLISLRELYFDLRTQHNFVPQNEPEFQSYFLTSQLLLSKKKRNESNTEDDLMSLPDDILNSPHIRLFTEIWKAVQSFNYYRYFKLMREADPLTASLMYIWSNGIRKMFVERIARYSAQQYEIAEITSMLAFSNDAETLSFLENSVSELQVVGTKVTIPKNSYFASKYAKESMGPWLEEKLVGSTLSAIIQGEKMDQSRIDAINEKRRQLEEQRRRNQEQLQKLEAQKRIQEKLAREKIEKERIERETREREANLQREKIEKEKRATEQKEREEKERTEKKKEEENKLAREKREREEKEKKDKEEKEKKEREEKERIESARREEERKRIEKEREAAAEKKRQEMDRERKLREARLEQERREEEKRRQEQLRLKIWREKLTLRAVRHWRRFTATADQRREVARVQHWNTLLEKNGRKFIIHDVIIADDVREEVSIPSSTSSSTTHEIDPSTTENVDEWYRRPRKNRVRPNKRPRTAPPAPLDSYIDERMDIDDASTQDEKDEEMDTYEKQIQQEREESEVWLQKLQSFVQGGQASELSRGTREKSQSVEDLTLEIEKLRREGEEMDRKMNALTNMGQKRRISPECVSIQPGHLTSHIHMNTNPKLERKLNTALKYIVESKDAISPQLPPENVLLRCKLMKTKADTTKKNSAKSAARIEPLYHSIISNLQFQPQNFLLQPIIRHFHLTPDALGPRVVTHRDVLPGTWEGQHRTWSCGLGTESGQWKEFRGATEASQLGTTVILSEHRRRILPLVAGDGRPHSISRQQKGRDHTNINTHTHNMMTTRDYSLAEQIKVLTLRESSRFKRGQKAREAMKKLKKLDLSKLETVWAKEMEINFKSDDSYLFDD</sequence>
<dbReference type="Pfam" id="PF03399">
    <property type="entry name" value="SAC3_GANP"/>
    <property type="match status" value="1"/>
</dbReference>
<evidence type="ECO:0000259" key="3">
    <source>
        <dbReference type="Pfam" id="PF03399"/>
    </source>
</evidence>
<dbReference type="GO" id="GO:0005737">
    <property type="term" value="C:cytoplasm"/>
    <property type="evidence" value="ECO:0007669"/>
    <property type="project" value="TreeGrafter"/>
</dbReference>
<reference evidence="4 5" key="1">
    <citation type="journal article" date="2018" name="Genome Biol. Evol.">
        <title>Multiple Roots of Fruiting Body Formation in Amoebozoa.</title>
        <authorList>
            <person name="Hillmann F."/>
            <person name="Forbes G."/>
            <person name="Novohradska S."/>
            <person name="Ferling I."/>
            <person name="Riege K."/>
            <person name="Groth M."/>
            <person name="Westermann M."/>
            <person name="Marz M."/>
            <person name="Spaller T."/>
            <person name="Winckler T."/>
            <person name="Schaap P."/>
            <person name="Glockner G."/>
        </authorList>
    </citation>
    <scope>NUCLEOTIDE SEQUENCE [LARGE SCALE GENOMIC DNA]</scope>
    <source>
        <strain evidence="4 5">Jena</strain>
    </source>
</reference>
<evidence type="ECO:0000256" key="2">
    <source>
        <dbReference type="SAM" id="MobiDB-lite"/>
    </source>
</evidence>
<organism evidence="4 5">
    <name type="scientific">Planoprotostelium fungivorum</name>
    <dbReference type="NCBI Taxonomy" id="1890364"/>
    <lineage>
        <taxon>Eukaryota</taxon>
        <taxon>Amoebozoa</taxon>
        <taxon>Evosea</taxon>
        <taxon>Variosea</taxon>
        <taxon>Cavosteliida</taxon>
        <taxon>Cavosteliaceae</taxon>
        <taxon>Planoprotostelium</taxon>
    </lineage>
</organism>
<evidence type="ECO:0000313" key="5">
    <source>
        <dbReference type="Proteomes" id="UP000241769"/>
    </source>
</evidence>
<comment type="caution">
    <text evidence="4">The sequence shown here is derived from an EMBL/GenBank/DDBJ whole genome shotgun (WGS) entry which is preliminary data.</text>
</comment>
<keyword evidence="1" id="KW-0175">Coiled coil</keyword>
<dbReference type="Gene3D" id="1.25.40.990">
    <property type="match status" value="1"/>
</dbReference>
<dbReference type="InParanoid" id="A0A2P6NT58"/>
<dbReference type="InterPro" id="IPR005062">
    <property type="entry name" value="SAC3/GANP/THP3_conserved"/>
</dbReference>
<dbReference type="GO" id="GO:0070390">
    <property type="term" value="C:transcription export complex 2"/>
    <property type="evidence" value="ECO:0007669"/>
    <property type="project" value="TreeGrafter"/>
</dbReference>
<dbReference type="EMBL" id="MDYQ01000022">
    <property type="protein sequence ID" value="PRP87159.1"/>
    <property type="molecule type" value="Genomic_DNA"/>
</dbReference>
<name>A0A2P6NT58_9EUKA</name>
<feature type="domain" description="SAC3/GANP/THP3 conserved" evidence="3">
    <location>
        <begin position="174"/>
        <end position="465"/>
    </location>
</feature>
<feature type="compositionally biased region" description="Basic residues" evidence="2">
    <location>
        <begin position="781"/>
        <end position="794"/>
    </location>
</feature>
<gene>
    <name evidence="4" type="ORF">PROFUN_01421</name>
</gene>
<keyword evidence="5" id="KW-1185">Reference proteome</keyword>
<feature type="coiled-coil region" evidence="1">
    <location>
        <begin position="817"/>
        <end position="895"/>
    </location>
</feature>
<protein>
    <recommendedName>
        <fullName evidence="3">SAC3/GANP/THP3 conserved domain-containing protein</fullName>
    </recommendedName>
</protein>
<dbReference type="InterPro" id="IPR045107">
    <property type="entry name" value="SAC3/GANP/THP3"/>
</dbReference>
<dbReference type="PANTHER" id="PTHR12436">
    <property type="entry name" value="80 KDA MCM3-ASSOCIATED PROTEIN"/>
    <property type="match status" value="1"/>
</dbReference>
<feature type="region of interest" description="Disordered" evidence="2">
    <location>
        <begin position="1075"/>
        <end position="1096"/>
    </location>
</feature>
<evidence type="ECO:0000256" key="1">
    <source>
        <dbReference type="SAM" id="Coils"/>
    </source>
</evidence>
<evidence type="ECO:0000313" key="4">
    <source>
        <dbReference type="EMBL" id="PRP87159.1"/>
    </source>
</evidence>
<feature type="region of interest" description="Disordered" evidence="2">
    <location>
        <begin position="566"/>
        <end position="638"/>
    </location>
</feature>
<dbReference type="STRING" id="1890364.A0A2P6NT58"/>